<organism evidence="1">
    <name type="scientific">Cladocopium goreaui</name>
    <dbReference type="NCBI Taxonomy" id="2562237"/>
    <lineage>
        <taxon>Eukaryota</taxon>
        <taxon>Sar</taxon>
        <taxon>Alveolata</taxon>
        <taxon>Dinophyceae</taxon>
        <taxon>Suessiales</taxon>
        <taxon>Symbiodiniaceae</taxon>
        <taxon>Cladocopium</taxon>
    </lineage>
</organism>
<protein>
    <submittedName>
        <fullName evidence="3">7,8-didemethyl-8-hydroxy-5-deazariboflavin synthase</fullName>
    </submittedName>
</protein>
<dbReference type="Proteomes" id="UP001152797">
    <property type="component" value="Unassembled WGS sequence"/>
</dbReference>
<dbReference type="EMBL" id="CAMXCT010000809">
    <property type="protein sequence ID" value="CAI3983508.1"/>
    <property type="molecule type" value="Genomic_DNA"/>
</dbReference>
<proteinExistence type="predicted"/>
<accession>A0A9P1FPE1</accession>
<evidence type="ECO:0000313" key="1">
    <source>
        <dbReference type="EMBL" id="CAI3983508.1"/>
    </source>
</evidence>
<evidence type="ECO:0000313" key="3">
    <source>
        <dbReference type="EMBL" id="CAL4770820.1"/>
    </source>
</evidence>
<name>A0A9P1FPE1_9DINO</name>
<keyword evidence="4" id="KW-1185">Reference proteome</keyword>
<evidence type="ECO:0000313" key="4">
    <source>
        <dbReference type="Proteomes" id="UP001152797"/>
    </source>
</evidence>
<reference evidence="1" key="1">
    <citation type="submission" date="2022-10" db="EMBL/GenBank/DDBJ databases">
        <authorList>
            <person name="Chen Y."/>
            <person name="Dougan E. K."/>
            <person name="Chan C."/>
            <person name="Rhodes N."/>
            <person name="Thang M."/>
        </authorList>
    </citation>
    <scope>NUCLEOTIDE SEQUENCE</scope>
</reference>
<comment type="caution">
    <text evidence="1">The sequence shown here is derived from an EMBL/GenBank/DDBJ whole genome shotgun (WGS) entry which is preliminary data.</text>
</comment>
<reference evidence="2" key="2">
    <citation type="submission" date="2024-04" db="EMBL/GenBank/DDBJ databases">
        <authorList>
            <person name="Chen Y."/>
            <person name="Shah S."/>
            <person name="Dougan E. K."/>
            <person name="Thang M."/>
            <person name="Chan C."/>
        </authorList>
    </citation>
    <scope>NUCLEOTIDE SEQUENCE [LARGE SCALE GENOMIC DNA]</scope>
</reference>
<evidence type="ECO:0000313" key="2">
    <source>
        <dbReference type="EMBL" id="CAL1136883.1"/>
    </source>
</evidence>
<dbReference type="EMBL" id="CAMXCT020000809">
    <property type="protein sequence ID" value="CAL1136883.1"/>
    <property type="molecule type" value="Genomic_DNA"/>
</dbReference>
<dbReference type="EMBL" id="CAMXCT030000809">
    <property type="protein sequence ID" value="CAL4770820.1"/>
    <property type="molecule type" value="Genomic_DNA"/>
</dbReference>
<gene>
    <name evidence="1" type="ORF">C1SCF055_LOCUS11116</name>
</gene>
<sequence length="219" mass="24492">MRQAVLQRLREETLARPKMLYFGLLFDKEGKEVELMLQEKIYSSWDRDPHNPQSTRERERAPNPTLQILGWQNGQVFFPESLLQKFAQGTSAHKKVVEMKDKLLADFPAAATVQVNASGRATLVVPRAAGRPRVGSSLLTHCDVSSWRSSQQQASLNPGVGENELNGLAFRLPDDLALVLTKDKKLMCLADYLHQIATVQGVAAVELVDYVLTPKQRQA</sequence>
<dbReference type="AlphaFoldDB" id="A0A9P1FPE1"/>